<evidence type="ECO:0000313" key="1">
    <source>
        <dbReference type="EMBL" id="SEP72404.1"/>
    </source>
</evidence>
<sequence length="79" mass="8649">MFLECAHSRRVLAVRSLFLAEPKAKFRFSVLGLAHGLLMGTIDPLQFSSQDFCLVAGAIDLCMASIFDCPQVLGSRFAL</sequence>
<dbReference type="AlphaFoldDB" id="A0A1H9A6X2"/>
<accession>A0A1H9A6X2</accession>
<keyword evidence="2" id="KW-1185">Reference proteome</keyword>
<proteinExistence type="predicted"/>
<reference evidence="1 2" key="1">
    <citation type="submission" date="2016-10" db="EMBL/GenBank/DDBJ databases">
        <authorList>
            <person name="de Groot N.N."/>
        </authorList>
    </citation>
    <scope>NUCLEOTIDE SEQUENCE [LARGE SCALE GENOMIC DNA]</scope>
    <source>
        <strain evidence="1 2">DSM 25927</strain>
    </source>
</reference>
<organism evidence="1 2">
    <name type="scientific">Solimonas aquatica</name>
    <dbReference type="NCBI Taxonomy" id="489703"/>
    <lineage>
        <taxon>Bacteria</taxon>
        <taxon>Pseudomonadati</taxon>
        <taxon>Pseudomonadota</taxon>
        <taxon>Gammaproteobacteria</taxon>
        <taxon>Nevskiales</taxon>
        <taxon>Nevskiaceae</taxon>
        <taxon>Solimonas</taxon>
    </lineage>
</organism>
<dbReference type="Proteomes" id="UP000199233">
    <property type="component" value="Unassembled WGS sequence"/>
</dbReference>
<dbReference type="EMBL" id="FOFS01000001">
    <property type="protein sequence ID" value="SEP72404.1"/>
    <property type="molecule type" value="Genomic_DNA"/>
</dbReference>
<gene>
    <name evidence="1" type="ORF">SAMN04488038_101295</name>
</gene>
<name>A0A1H9A6X2_9GAMM</name>
<evidence type="ECO:0000313" key="2">
    <source>
        <dbReference type="Proteomes" id="UP000199233"/>
    </source>
</evidence>
<dbReference type="RefSeq" id="WP_093281013.1">
    <property type="nucleotide sequence ID" value="NZ_FOFS01000001.1"/>
</dbReference>
<protein>
    <submittedName>
        <fullName evidence="1">Uncharacterized protein</fullName>
    </submittedName>
</protein>